<dbReference type="InterPro" id="IPR014851">
    <property type="entry name" value="BCS1_N"/>
</dbReference>
<evidence type="ECO:0000256" key="3">
    <source>
        <dbReference type="ARBA" id="ARBA00016942"/>
    </source>
</evidence>
<evidence type="ECO:0000256" key="1">
    <source>
        <dbReference type="ARBA" id="ARBA00004434"/>
    </source>
</evidence>
<dbReference type="WBParaSite" id="jg25834">
    <property type="protein sequence ID" value="jg25834"/>
    <property type="gene ID" value="jg25834"/>
</dbReference>
<evidence type="ECO:0000256" key="2">
    <source>
        <dbReference type="ARBA" id="ARBA00007448"/>
    </source>
</evidence>
<dbReference type="SUPFAM" id="SSF52540">
    <property type="entry name" value="P-loop containing nucleoside triphosphate hydrolases"/>
    <property type="match status" value="1"/>
</dbReference>
<accession>A0A915E138</accession>
<evidence type="ECO:0000313" key="19">
    <source>
        <dbReference type="Proteomes" id="UP000887574"/>
    </source>
</evidence>
<dbReference type="Pfam" id="PF08740">
    <property type="entry name" value="BCS1_N"/>
    <property type="match status" value="1"/>
</dbReference>
<reference evidence="20" key="1">
    <citation type="submission" date="2022-11" db="UniProtKB">
        <authorList>
            <consortium name="WormBaseParasite"/>
        </authorList>
    </citation>
    <scope>IDENTIFICATION</scope>
</reference>
<dbReference type="SMART" id="SM00382">
    <property type="entry name" value="AAA"/>
    <property type="match status" value="1"/>
</dbReference>
<evidence type="ECO:0000256" key="11">
    <source>
        <dbReference type="ARBA" id="ARBA00023136"/>
    </source>
</evidence>
<evidence type="ECO:0000256" key="8">
    <source>
        <dbReference type="ARBA" id="ARBA00022840"/>
    </source>
</evidence>
<evidence type="ECO:0000259" key="17">
    <source>
        <dbReference type="SMART" id="SM00382"/>
    </source>
</evidence>
<keyword evidence="9 16" id="KW-1133">Transmembrane helix</keyword>
<dbReference type="InterPro" id="IPR027417">
    <property type="entry name" value="P-loop_NTPase"/>
</dbReference>
<evidence type="ECO:0000313" key="20">
    <source>
        <dbReference type="WBParaSite" id="jg25834"/>
    </source>
</evidence>
<dbReference type="Gene3D" id="3.40.50.300">
    <property type="entry name" value="P-loop containing nucleotide triphosphate hydrolases"/>
    <property type="match status" value="1"/>
</dbReference>
<dbReference type="InterPro" id="IPR003959">
    <property type="entry name" value="ATPase_AAA_core"/>
</dbReference>
<evidence type="ECO:0000256" key="16">
    <source>
        <dbReference type="SAM" id="Phobius"/>
    </source>
</evidence>
<feature type="domain" description="BCS1 N-terminal" evidence="18">
    <location>
        <begin position="64"/>
        <end position="235"/>
    </location>
</feature>
<dbReference type="Pfam" id="PF25426">
    <property type="entry name" value="AAA_lid_BCS1"/>
    <property type="match status" value="1"/>
</dbReference>
<evidence type="ECO:0000256" key="9">
    <source>
        <dbReference type="ARBA" id="ARBA00022989"/>
    </source>
</evidence>
<keyword evidence="11 16" id="KW-0472">Membrane</keyword>
<keyword evidence="8 14" id="KW-0067">ATP-binding</keyword>
<dbReference type="PANTHER" id="PTHR23070">
    <property type="entry name" value="BCS1 AAA-TYPE ATPASE"/>
    <property type="match status" value="1"/>
</dbReference>
<feature type="transmembrane region" description="Helical" evidence="16">
    <location>
        <begin position="56"/>
        <end position="73"/>
    </location>
</feature>
<dbReference type="Proteomes" id="UP000887574">
    <property type="component" value="Unplaced"/>
</dbReference>
<dbReference type="CDD" id="cd19510">
    <property type="entry name" value="RecA-like_BCS1"/>
    <property type="match status" value="1"/>
</dbReference>
<organism evidence="19 20">
    <name type="scientific">Ditylenchus dipsaci</name>
    <dbReference type="NCBI Taxonomy" id="166011"/>
    <lineage>
        <taxon>Eukaryota</taxon>
        <taxon>Metazoa</taxon>
        <taxon>Ecdysozoa</taxon>
        <taxon>Nematoda</taxon>
        <taxon>Chromadorea</taxon>
        <taxon>Rhabditida</taxon>
        <taxon>Tylenchina</taxon>
        <taxon>Tylenchomorpha</taxon>
        <taxon>Sphaerularioidea</taxon>
        <taxon>Anguinidae</taxon>
        <taxon>Anguininae</taxon>
        <taxon>Ditylenchus</taxon>
    </lineage>
</organism>
<evidence type="ECO:0000256" key="4">
    <source>
        <dbReference type="ARBA" id="ARBA00022692"/>
    </source>
</evidence>
<dbReference type="Pfam" id="PF00004">
    <property type="entry name" value="AAA"/>
    <property type="match status" value="1"/>
</dbReference>
<keyword evidence="6" id="KW-0999">Mitochondrion inner membrane</keyword>
<protein>
    <recommendedName>
        <fullName evidence="3">Mitochondrial chaperone BCS1</fullName>
    </recommendedName>
    <alternativeName>
        <fullName evidence="12">BCS1-like protein</fullName>
    </alternativeName>
</protein>
<evidence type="ECO:0000259" key="18">
    <source>
        <dbReference type="SMART" id="SM01024"/>
    </source>
</evidence>
<dbReference type="AlphaFoldDB" id="A0A915E138"/>
<dbReference type="GO" id="GO:0005743">
    <property type="term" value="C:mitochondrial inner membrane"/>
    <property type="evidence" value="ECO:0007669"/>
    <property type="project" value="UniProtKB-SubCell"/>
</dbReference>
<dbReference type="GO" id="GO:0005524">
    <property type="term" value="F:ATP binding"/>
    <property type="evidence" value="ECO:0007669"/>
    <property type="project" value="UniProtKB-KW"/>
</dbReference>
<dbReference type="InterPro" id="IPR003960">
    <property type="entry name" value="ATPase_AAA_CS"/>
</dbReference>
<evidence type="ECO:0000256" key="13">
    <source>
        <dbReference type="ARBA" id="ARBA00048778"/>
    </source>
</evidence>
<feature type="compositionally biased region" description="Acidic residues" evidence="15">
    <location>
        <begin position="351"/>
        <end position="367"/>
    </location>
</feature>
<dbReference type="PROSITE" id="PS00674">
    <property type="entry name" value="AAA"/>
    <property type="match status" value="1"/>
</dbReference>
<keyword evidence="10" id="KW-0496">Mitochondrion</keyword>
<evidence type="ECO:0000256" key="10">
    <source>
        <dbReference type="ARBA" id="ARBA00023128"/>
    </source>
</evidence>
<comment type="catalytic activity">
    <reaction evidence="13">
        <text>ATP + H2O = ADP + phosphate + H(+)</text>
        <dbReference type="Rhea" id="RHEA:13065"/>
        <dbReference type="ChEBI" id="CHEBI:15377"/>
        <dbReference type="ChEBI" id="CHEBI:15378"/>
        <dbReference type="ChEBI" id="CHEBI:30616"/>
        <dbReference type="ChEBI" id="CHEBI:43474"/>
        <dbReference type="ChEBI" id="CHEBI:456216"/>
    </reaction>
    <physiologicalReaction direction="left-to-right" evidence="13">
        <dbReference type="Rhea" id="RHEA:13066"/>
    </physiologicalReaction>
</comment>
<dbReference type="InterPro" id="IPR050747">
    <property type="entry name" value="Mitochondrial_chaperone_BCS1"/>
</dbReference>
<dbReference type="GO" id="GO:0016887">
    <property type="term" value="F:ATP hydrolysis activity"/>
    <property type="evidence" value="ECO:0007669"/>
    <property type="project" value="InterPro"/>
</dbReference>
<comment type="subcellular location">
    <subcellularLocation>
        <location evidence="1">Mitochondrion inner membrane</location>
        <topology evidence="1">Single-pass membrane protein</topology>
    </subcellularLocation>
</comment>
<comment type="similarity">
    <text evidence="2">Belongs to the AAA ATPase family. BCS1 subfamily.</text>
</comment>
<feature type="region of interest" description="Disordered" evidence="15">
    <location>
        <begin position="339"/>
        <end position="371"/>
    </location>
</feature>
<sequence length="483" mass="55310">MHAAQECLGMGLGLPNMNSMSHIPLASSGSNSTHLLNNLDFAAIIAFYTSLLSNPVFFGSIVLSFVGLVGYYLRSAYDTVHRAFWDRLVRTLEITNENMEYEWIMDHINKHSKWQTTNLSLNSKLDYDSHGQGFMERKFLPGQGTHYFYFKSQWIQVNRTVEKPDKHYRGQATSETVTLSTYGLYTPPDFWKDFLSEAARESLEAMKKGLSIYTAYYENWDLRDKPRKKRTLESVVLAEGVKEALSEDLQDFLDSEDWYNEMGVPYRRGYLLYGPPGTGKTSFITALASHFGFNICIMSLSDRTMTDSNLSKLINSPPTRSFILLEDIDAAFTKRDKDVKRKNKKKKAKQEEDEEYSEESSDSDEDGQSSVTLSGMLNALDGVASCEERIIFMTTNHKDHLDSALIRPGRVDCEAYIGHCTHTMMQKMFKRFFKTANDQHCQHFLEAIIGIEHKNVTPAQLQRHFIRFKNKPEAAIDQIAQIQ</sequence>
<evidence type="ECO:0000256" key="7">
    <source>
        <dbReference type="ARBA" id="ARBA00022801"/>
    </source>
</evidence>
<proteinExistence type="inferred from homology"/>
<dbReference type="SMART" id="SM01024">
    <property type="entry name" value="BCS1_N"/>
    <property type="match status" value="1"/>
</dbReference>
<evidence type="ECO:0000256" key="14">
    <source>
        <dbReference type="RuleBase" id="RU003651"/>
    </source>
</evidence>
<dbReference type="InterPro" id="IPR003593">
    <property type="entry name" value="AAA+_ATPase"/>
</dbReference>
<evidence type="ECO:0000256" key="5">
    <source>
        <dbReference type="ARBA" id="ARBA00022741"/>
    </source>
</evidence>
<feature type="domain" description="AAA+ ATPase" evidence="17">
    <location>
        <begin position="266"/>
        <end position="421"/>
    </location>
</feature>
<keyword evidence="19" id="KW-1185">Reference proteome</keyword>
<keyword evidence="7" id="KW-0378">Hydrolase</keyword>
<name>A0A915E138_9BILA</name>
<evidence type="ECO:0000256" key="6">
    <source>
        <dbReference type="ARBA" id="ARBA00022792"/>
    </source>
</evidence>
<evidence type="ECO:0000256" key="15">
    <source>
        <dbReference type="SAM" id="MobiDB-lite"/>
    </source>
</evidence>
<keyword evidence="4 16" id="KW-0812">Transmembrane</keyword>
<evidence type="ECO:0000256" key="12">
    <source>
        <dbReference type="ARBA" id="ARBA00032816"/>
    </source>
</evidence>
<keyword evidence="5 14" id="KW-0547">Nucleotide-binding</keyword>
<dbReference type="InterPro" id="IPR057495">
    <property type="entry name" value="AAA_lid_BCS1"/>
</dbReference>